<organism evidence="1 2">
    <name type="scientific">Vararia minispora EC-137</name>
    <dbReference type="NCBI Taxonomy" id="1314806"/>
    <lineage>
        <taxon>Eukaryota</taxon>
        <taxon>Fungi</taxon>
        <taxon>Dikarya</taxon>
        <taxon>Basidiomycota</taxon>
        <taxon>Agaricomycotina</taxon>
        <taxon>Agaricomycetes</taxon>
        <taxon>Russulales</taxon>
        <taxon>Lachnocladiaceae</taxon>
        <taxon>Vararia</taxon>
    </lineage>
</organism>
<evidence type="ECO:0000313" key="1">
    <source>
        <dbReference type="EMBL" id="KAI0029119.1"/>
    </source>
</evidence>
<comment type="caution">
    <text evidence="1">The sequence shown here is derived from an EMBL/GenBank/DDBJ whole genome shotgun (WGS) entry which is preliminary data.</text>
</comment>
<reference evidence="1" key="1">
    <citation type="submission" date="2021-02" db="EMBL/GenBank/DDBJ databases">
        <authorList>
            <consortium name="DOE Joint Genome Institute"/>
            <person name="Ahrendt S."/>
            <person name="Looney B.P."/>
            <person name="Miyauchi S."/>
            <person name="Morin E."/>
            <person name="Drula E."/>
            <person name="Courty P.E."/>
            <person name="Chicoki N."/>
            <person name="Fauchery L."/>
            <person name="Kohler A."/>
            <person name="Kuo A."/>
            <person name="Labutti K."/>
            <person name="Pangilinan J."/>
            <person name="Lipzen A."/>
            <person name="Riley R."/>
            <person name="Andreopoulos W."/>
            <person name="He G."/>
            <person name="Johnson J."/>
            <person name="Barry K.W."/>
            <person name="Grigoriev I.V."/>
            <person name="Nagy L."/>
            <person name="Hibbett D."/>
            <person name="Henrissat B."/>
            <person name="Matheny P.B."/>
            <person name="Labbe J."/>
            <person name="Martin F."/>
        </authorList>
    </citation>
    <scope>NUCLEOTIDE SEQUENCE</scope>
    <source>
        <strain evidence="1">EC-137</strain>
    </source>
</reference>
<accession>A0ACB8QBA6</accession>
<dbReference type="Proteomes" id="UP000814128">
    <property type="component" value="Unassembled WGS sequence"/>
</dbReference>
<protein>
    <submittedName>
        <fullName evidence="1">Uncharacterized protein</fullName>
    </submittedName>
</protein>
<keyword evidence="2" id="KW-1185">Reference proteome</keyword>
<reference evidence="1" key="2">
    <citation type="journal article" date="2022" name="New Phytol.">
        <title>Evolutionary transition to the ectomycorrhizal habit in the genomes of a hyperdiverse lineage of mushroom-forming fungi.</title>
        <authorList>
            <person name="Looney B."/>
            <person name="Miyauchi S."/>
            <person name="Morin E."/>
            <person name="Drula E."/>
            <person name="Courty P.E."/>
            <person name="Kohler A."/>
            <person name="Kuo A."/>
            <person name="LaButti K."/>
            <person name="Pangilinan J."/>
            <person name="Lipzen A."/>
            <person name="Riley R."/>
            <person name="Andreopoulos W."/>
            <person name="He G."/>
            <person name="Johnson J."/>
            <person name="Nolan M."/>
            <person name="Tritt A."/>
            <person name="Barry K.W."/>
            <person name="Grigoriev I.V."/>
            <person name="Nagy L.G."/>
            <person name="Hibbett D."/>
            <person name="Henrissat B."/>
            <person name="Matheny P.B."/>
            <person name="Labbe J."/>
            <person name="Martin F.M."/>
        </authorList>
    </citation>
    <scope>NUCLEOTIDE SEQUENCE</scope>
    <source>
        <strain evidence="1">EC-137</strain>
    </source>
</reference>
<name>A0ACB8QBA6_9AGAM</name>
<gene>
    <name evidence="1" type="ORF">K488DRAFT_89046</name>
</gene>
<evidence type="ECO:0000313" key="2">
    <source>
        <dbReference type="Proteomes" id="UP000814128"/>
    </source>
</evidence>
<proteinExistence type="predicted"/>
<dbReference type="EMBL" id="MU273697">
    <property type="protein sequence ID" value="KAI0029119.1"/>
    <property type="molecule type" value="Genomic_DNA"/>
</dbReference>
<sequence>MVLPWPPGSRRNSISIGRAARAESDTPAHRAFPARRASAPNPPAPLERRPNAHRLRAHAPLCKMGVRAGSRARDRERDVMYDAWRHFGPDAAGHCRAVHPPGLEWALEGQSESALPSRARERAALARARWRAGGVGQFSSRSRKDGVRAWAWTPTKCVRRGRGGGAVCVLRLLRPRPFALRFVFVFVSAESSAPKLARGRVPVPVARARVRGGRVLRLRTPAERSQLPMRAGGTAAPSDFREREHTHKRKPRPRLHRRRRHSKRLDRAAPNGGNGEVDGMTPRKVEFDDDAETSSLSRWQISSPPSRLTYDS</sequence>